<dbReference type="GO" id="GO:0016020">
    <property type="term" value="C:membrane"/>
    <property type="evidence" value="ECO:0007669"/>
    <property type="project" value="UniProtKB-SubCell"/>
</dbReference>
<dbReference type="Pfam" id="PF00892">
    <property type="entry name" value="EamA"/>
    <property type="match status" value="2"/>
</dbReference>
<keyword evidence="9" id="KW-1185">Reference proteome</keyword>
<evidence type="ECO:0000256" key="1">
    <source>
        <dbReference type="ARBA" id="ARBA00004141"/>
    </source>
</evidence>
<feature type="transmembrane region" description="Helical" evidence="6">
    <location>
        <begin position="62"/>
        <end position="82"/>
    </location>
</feature>
<feature type="transmembrane region" description="Helical" evidence="6">
    <location>
        <begin position="208"/>
        <end position="227"/>
    </location>
</feature>
<proteinExistence type="inferred from homology"/>
<comment type="caution">
    <text evidence="8">The sequence shown here is derived from an EMBL/GenBank/DDBJ whole genome shotgun (WGS) entry which is preliminary data.</text>
</comment>
<dbReference type="PANTHER" id="PTHR31218">
    <property type="entry name" value="WAT1-RELATED PROTEIN"/>
    <property type="match status" value="1"/>
</dbReference>
<feature type="transmembrane region" description="Helical" evidence="6">
    <location>
        <begin position="6"/>
        <end position="22"/>
    </location>
</feature>
<dbReference type="InterPro" id="IPR030184">
    <property type="entry name" value="WAT1-related"/>
</dbReference>
<evidence type="ECO:0000259" key="7">
    <source>
        <dbReference type="Pfam" id="PF00892"/>
    </source>
</evidence>
<evidence type="ECO:0000256" key="3">
    <source>
        <dbReference type="ARBA" id="ARBA00022692"/>
    </source>
</evidence>
<dbReference type="AlphaFoldDB" id="A0A9Q0G1I9"/>
<comment type="subcellular location">
    <subcellularLocation>
        <location evidence="1 6">Membrane</location>
        <topology evidence="1 6">Multi-pass membrane protein</topology>
    </subcellularLocation>
</comment>
<reference evidence="8" key="1">
    <citation type="submission" date="2022-02" db="EMBL/GenBank/DDBJ databases">
        <authorList>
            <person name="Henning P.M."/>
            <person name="McCubbin A.G."/>
            <person name="Shore J.S."/>
        </authorList>
    </citation>
    <scope>NUCLEOTIDE SEQUENCE</scope>
    <source>
        <strain evidence="8">F60SS</strain>
        <tissue evidence="8">Leaves</tissue>
    </source>
</reference>
<dbReference type="Proteomes" id="UP001141552">
    <property type="component" value="Unassembled WGS sequence"/>
</dbReference>
<keyword evidence="3 6" id="KW-0812">Transmembrane</keyword>
<name>A0A9Q0G1I9_9ROSI</name>
<reference evidence="8" key="2">
    <citation type="journal article" date="2023" name="Plants (Basel)">
        <title>Annotation of the Turnera subulata (Passifloraceae) Draft Genome Reveals the S-Locus Evolved after the Divergence of Turneroideae from Passifloroideae in a Stepwise Manner.</title>
        <authorList>
            <person name="Henning P.M."/>
            <person name="Roalson E.H."/>
            <person name="Mir W."/>
            <person name="McCubbin A.G."/>
            <person name="Shore J.S."/>
        </authorList>
    </citation>
    <scope>NUCLEOTIDE SEQUENCE</scope>
    <source>
        <strain evidence="8">F60SS</strain>
    </source>
</reference>
<dbReference type="SUPFAM" id="SSF103481">
    <property type="entry name" value="Multidrug resistance efflux transporter EmrE"/>
    <property type="match status" value="2"/>
</dbReference>
<feature type="non-terminal residue" evidence="8">
    <location>
        <position position="1"/>
    </location>
</feature>
<feature type="domain" description="EamA" evidence="7">
    <location>
        <begin position="2"/>
        <end position="112"/>
    </location>
</feature>
<dbReference type="InterPro" id="IPR037185">
    <property type="entry name" value="EmrE-like"/>
</dbReference>
<dbReference type="OrthoDB" id="1727045at2759"/>
<comment type="similarity">
    <text evidence="2 6">Belongs to the drug/metabolite transporter (DMT) superfamily. Plant drug/metabolite exporter (P-DME) (TC 2.A.7.4) family.</text>
</comment>
<feature type="domain" description="EamA" evidence="7">
    <location>
        <begin position="145"/>
        <end position="282"/>
    </location>
</feature>
<evidence type="ECO:0000313" key="9">
    <source>
        <dbReference type="Proteomes" id="UP001141552"/>
    </source>
</evidence>
<sequence length="325" mass="34986">IFTFYSSGIACLGLLPLLFIFPSTSQLPSSKFPFCARIFLLALLGILAQLVGFKAVEYSSPTLASAMSNLVPAFTFTLAVIFRMERLAIKSCSTQAKILGTLVSISGALVVVLYKGPVIISISSTTPSISLHEPLGSSSPNWVMGGLLFAIQEFLFSTWYIILAQVMKVYPAEVIVIFFCNLIGTIICLPICLVAEPDIKAWRLGTDVSLVAVLYSGVVSSCLCLGIRTWAVRLKGPVYMAMFKPLSIAIAAFVSFLFLGDPLHLGSIIGAIIISIGFYAVLWGKAEEEETSQEIIGFNSLASAAPDSKMPLLIGDKFEEVKQTA</sequence>
<evidence type="ECO:0000313" key="8">
    <source>
        <dbReference type="EMBL" id="KAJ4840442.1"/>
    </source>
</evidence>
<keyword evidence="5 6" id="KW-0472">Membrane</keyword>
<evidence type="ECO:0000256" key="4">
    <source>
        <dbReference type="ARBA" id="ARBA00022989"/>
    </source>
</evidence>
<feature type="transmembrane region" description="Helical" evidence="6">
    <location>
        <begin position="34"/>
        <end position="56"/>
    </location>
</feature>
<evidence type="ECO:0000256" key="2">
    <source>
        <dbReference type="ARBA" id="ARBA00007635"/>
    </source>
</evidence>
<keyword evidence="4 6" id="KW-1133">Transmembrane helix</keyword>
<dbReference type="EMBL" id="JAKUCV010003042">
    <property type="protein sequence ID" value="KAJ4840442.1"/>
    <property type="molecule type" value="Genomic_DNA"/>
</dbReference>
<feature type="transmembrane region" description="Helical" evidence="6">
    <location>
        <begin position="142"/>
        <end position="162"/>
    </location>
</feature>
<feature type="transmembrane region" description="Helical" evidence="6">
    <location>
        <begin position="174"/>
        <end position="196"/>
    </location>
</feature>
<feature type="transmembrane region" description="Helical" evidence="6">
    <location>
        <begin position="102"/>
        <end position="122"/>
    </location>
</feature>
<dbReference type="GO" id="GO:0022857">
    <property type="term" value="F:transmembrane transporter activity"/>
    <property type="evidence" value="ECO:0007669"/>
    <property type="project" value="InterPro"/>
</dbReference>
<accession>A0A9Q0G1I9</accession>
<gene>
    <name evidence="8" type="ORF">Tsubulata_051253</name>
</gene>
<protein>
    <recommendedName>
        <fullName evidence="6">WAT1-related protein</fullName>
    </recommendedName>
</protein>
<evidence type="ECO:0000256" key="5">
    <source>
        <dbReference type="ARBA" id="ARBA00023136"/>
    </source>
</evidence>
<feature type="transmembrane region" description="Helical" evidence="6">
    <location>
        <begin position="239"/>
        <end position="259"/>
    </location>
</feature>
<feature type="transmembrane region" description="Helical" evidence="6">
    <location>
        <begin position="265"/>
        <end position="283"/>
    </location>
</feature>
<dbReference type="InterPro" id="IPR000620">
    <property type="entry name" value="EamA_dom"/>
</dbReference>
<organism evidence="8 9">
    <name type="scientific">Turnera subulata</name>
    <dbReference type="NCBI Taxonomy" id="218843"/>
    <lineage>
        <taxon>Eukaryota</taxon>
        <taxon>Viridiplantae</taxon>
        <taxon>Streptophyta</taxon>
        <taxon>Embryophyta</taxon>
        <taxon>Tracheophyta</taxon>
        <taxon>Spermatophyta</taxon>
        <taxon>Magnoliopsida</taxon>
        <taxon>eudicotyledons</taxon>
        <taxon>Gunneridae</taxon>
        <taxon>Pentapetalae</taxon>
        <taxon>rosids</taxon>
        <taxon>fabids</taxon>
        <taxon>Malpighiales</taxon>
        <taxon>Passifloraceae</taxon>
        <taxon>Turnera</taxon>
    </lineage>
</organism>
<evidence type="ECO:0000256" key="6">
    <source>
        <dbReference type="RuleBase" id="RU363077"/>
    </source>
</evidence>